<proteinExistence type="predicted"/>
<dbReference type="Proteomes" id="UP000479132">
    <property type="component" value="Unassembled WGS sequence"/>
</dbReference>
<organism evidence="1 2">
    <name type="scientific">Fodinibius halophilus</name>
    <dbReference type="NCBI Taxonomy" id="1736908"/>
    <lineage>
        <taxon>Bacteria</taxon>
        <taxon>Pseudomonadati</taxon>
        <taxon>Balneolota</taxon>
        <taxon>Balneolia</taxon>
        <taxon>Balneolales</taxon>
        <taxon>Balneolaceae</taxon>
        <taxon>Fodinibius</taxon>
    </lineage>
</organism>
<sequence>MKTAQTKPPKTAETAERLARLYSSVEYGADTFLEVFEALSADFSEPERQEILHHFNAKISKTNRGN</sequence>
<gene>
    <name evidence="1" type="ORF">G3569_16770</name>
</gene>
<protein>
    <submittedName>
        <fullName evidence="1">Uncharacterized protein</fullName>
    </submittedName>
</protein>
<comment type="caution">
    <text evidence="1">The sequence shown here is derived from an EMBL/GenBank/DDBJ whole genome shotgun (WGS) entry which is preliminary data.</text>
</comment>
<name>A0A6M1TCC1_9BACT</name>
<dbReference type="EMBL" id="JAALLS010000030">
    <property type="protein sequence ID" value="NGP90013.1"/>
    <property type="molecule type" value="Genomic_DNA"/>
</dbReference>
<accession>A0A6M1TCC1</accession>
<evidence type="ECO:0000313" key="2">
    <source>
        <dbReference type="Proteomes" id="UP000479132"/>
    </source>
</evidence>
<evidence type="ECO:0000313" key="1">
    <source>
        <dbReference type="EMBL" id="NGP90013.1"/>
    </source>
</evidence>
<dbReference type="AlphaFoldDB" id="A0A6M1TCC1"/>
<reference evidence="1 2" key="1">
    <citation type="submission" date="2020-02" db="EMBL/GenBank/DDBJ databases">
        <title>Aliifodinibius halophilus 2W32, complete genome.</title>
        <authorList>
            <person name="Li Y."/>
            <person name="Wu S."/>
        </authorList>
    </citation>
    <scope>NUCLEOTIDE SEQUENCE [LARGE SCALE GENOMIC DNA]</scope>
    <source>
        <strain evidence="1 2">2W32</strain>
    </source>
</reference>
<dbReference type="RefSeq" id="WP_165271242.1">
    <property type="nucleotide sequence ID" value="NZ_JAALLS010000030.1"/>
</dbReference>
<keyword evidence="2" id="KW-1185">Reference proteome</keyword>